<dbReference type="GeneID" id="9044285"/>
<gene>
    <name evidence="1" type="ORF">Pmar_PMAR029360</name>
</gene>
<keyword evidence="2" id="KW-1185">Reference proteome</keyword>
<dbReference type="InParanoid" id="C5KMX7"/>
<organism evidence="2">
    <name type="scientific">Perkinsus marinus (strain ATCC 50983 / TXsc)</name>
    <dbReference type="NCBI Taxonomy" id="423536"/>
    <lineage>
        <taxon>Eukaryota</taxon>
        <taxon>Sar</taxon>
        <taxon>Alveolata</taxon>
        <taxon>Perkinsozoa</taxon>
        <taxon>Perkinsea</taxon>
        <taxon>Perkinsida</taxon>
        <taxon>Perkinsidae</taxon>
        <taxon>Perkinsus</taxon>
    </lineage>
</organism>
<reference evidence="1 2" key="1">
    <citation type="submission" date="2008-07" db="EMBL/GenBank/DDBJ databases">
        <authorList>
            <person name="El-Sayed N."/>
            <person name="Caler E."/>
            <person name="Inman J."/>
            <person name="Amedeo P."/>
            <person name="Hass B."/>
            <person name="Wortman J."/>
        </authorList>
    </citation>
    <scope>NUCLEOTIDE SEQUENCE [LARGE SCALE GENOMIC DNA]</scope>
    <source>
        <strain evidence="2">ATCC 50983 / TXsc</strain>
    </source>
</reference>
<evidence type="ECO:0000313" key="2">
    <source>
        <dbReference type="Proteomes" id="UP000007800"/>
    </source>
</evidence>
<dbReference type="EMBL" id="GG674496">
    <property type="protein sequence ID" value="EER14285.1"/>
    <property type="molecule type" value="Genomic_DNA"/>
</dbReference>
<name>C5KMX7_PERM5</name>
<sequence>MSTAEFEQRKLELYLKFGEVEDTPTREQLSSLKEKLDSGAVPFADLSIFTVDQHERLKKARLSAWNLDEDGSAKKVLIARAISPGEWGENIRAYTMAMTMLGASIFADLPSYARTISKLQKVYPEFWTPTIMAADELMRSTKLSKYKSATTETCGSAFVDCAKYSAFPG</sequence>
<protein>
    <submittedName>
        <fullName evidence="1">Uncharacterized protein</fullName>
    </submittedName>
</protein>
<evidence type="ECO:0000313" key="1">
    <source>
        <dbReference type="EMBL" id="EER14285.1"/>
    </source>
</evidence>
<dbReference type="OrthoDB" id="10582373at2759"/>
<dbReference type="AlphaFoldDB" id="C5KMX7"/>
<proteinExistence type="predicted"/>
<dbReference type="Proteomes" id="UP000007800">
    <property type="component" value="Unassembled WGS sequence"/>
</dbReference>
<accession>C5KMX7</accession>
<dbReference type="RefSeq" id="XP_002782490.1">
    <property type="nucleotide sequence ID" value="XM_002782444.1"/>
</dbReference>